<dbReference type="GO" id="GO:0030488">
    <property type="term" value="P:tRNA methylation"/>
    <property type="evidence" value="ECO:0007669"/>
    <property type="project" value="TreeGrafter"/>
</dbReference>
<evidence type="ECO:0000256" key="4">
    <source>
        <dbReference type="ARBA" id="ARBA00022723"/>
    </source>
</evidence>
<dbReference type="InterPro" id="IPR013785">
    <property type="entry name" value="Aldolase_TIM"/>
</dbReference>
<dbReference type="InterPro" id="IPR058240">
    <property type="entry name" value="rSAM_sf"/>
</dbReference>
<dbReference type="PANTHER" id="PTHR30544">
    <property type="entry name" value="23S RRNA METHYLTRANSFERASE"/>
    <property type="match status" value="1"/>
</dbReference>
<evidence type="ECO:0000256" key="1">
    <source>
        <dbReference type="ARBA" id="ARBA00001966"/>
    </source>
</evidence>
<dbReference type="SUPFAM" id="SSF102114">
    <property type="entry name" value="Radical SAM enzymes"/>
    <property type="match status" value="1"/>
</dbReference>
<dbReference type="RefSeq" id="WP_117702059.1">
    <property type="nucleotide sequence ID" value="NZ_QSTW01000013.1"/>
</dbReference>
<evidence type="ECO:0000256" key="5">
    <source>
        <dbReference type="ARBA" id="ARBA00023004"/>
    </source>
</evidence>
<evidence type="ECO:0000256" key="6">
    <source>
        <dbReference type="ARBA" id="ARBA00023014"/>
    </source>
</evidence>
<dbReference type="GO" id="GO:0051539">
    <property type="term" value="F:4 iron, 4 sulfur cluster binding"/>
    <property type="evidence" value="ECO:0007669"/>
    <property type="project" value="UniProtKB-KW"/>
</dbReference>
<dbReference type="Gene3D" id="3.20.20.70">
    <property type="entry name" value="Aldolase class I"/>
    <property type="match status" value="1"/>
</dbReference>
<dbReference type="GO" id="GO:0003824">
    <property type="term" value="F:catalytic activity"/>
    <property type="evidence" value="ECO:0007669"/>
    <property type="project" value="InterPro"/>
</dbReference>
<keyword evidence="4" id="KW-0479">Metal-binding</keyword>
<dbReference type="Proteomes" id="UP000260814">
    <property type="component" value="Unassembled WGS sequence"/>
</dbReference>
<dbReference type="EMBL" id="QSTW01000013">
    <property type="protein sequence ID" value="RGM90265.1"/>
    <property type="molecule type" value="Genomic_DNA"/>
</dbReference>
<dbReference type="GO" id="GO:0046872">
    <property type="term" value="F:metal ion binding"/>
    <property type="evidence" value="ECO:0007669"/>
    <property type="project" value="UniProtKB-KW"/>
</dbReference>
<keyword evidence="2" id="KW-0004">4Fe-4S</keyword>
<dbReference type="GO" id="GO:0070475">
    <property type="term" value="P:rRNA base methylation"/>
    <property type="evidence" value="ECO:0007669"/>
    <property type="project" value="TreeGrafter"/>
</dbReference>
<evidence type="ECO:0000256" key="3">
    <source>
        <dbReference type="ARBA" id="ARBA00022691"/>
    </source>
</evidence>
<dbReference type="InterPro" id="IPR007197">
    <property type="entry name" value="rSAM"/>
</dbReference>
<dbReference type="SFLD" id="SFLDS00029">
    <property type="entry name" value="Radical_SAM"/>
    <property type="match status" value="1"/>
</dbReference>
<evidence type="ECO:0000313" key="8">
    <source>
        <dbReference type="Proteomes" id="UP000260814"/>
    </source>
</evidence>
<name>A0A3E4Z738_9BACT</name>
<dbReference type="InterPro" id="IPR040072">
    <property type="entry name" value="Methyltransferase_A"/>
</dbReference>
<dbReference type="PANTHER" id="PTHR30544:SF5">
    <property type="entry name" value="RADICAL SAM CORE DOMAIN-CONTAINING PROTEIN"/>
    <property type="match status" value="1"/>
</dbReference>
<keyword evidence="5" id="KW-0408">Iron</keyword>
<protein>
    <submittedName>
        <fullName evidence="7">Fe-S-oxidoreductase</fullName>
    </submittedName>
</protein>
<comment type="caution">
    <text evidence="7">The sequence shown here is derived from an EMBL/GenBank/DDBJ whole genome shotgun (WGS) entry which is preliminary data.</text>
</comment>
<evidence type="ECO:0000256" key="2">
    <source>
        <dbReference type="ARBA" id="ARBA00022485"/>
    </source>
</evidence>
<proteinExistence type="predicted"/>
<sequence>MKTIKTHTGKIYVDSEKKLEFLTVGDYGKENNIKADFLGLTKEINGVANTEVDLSKKWVATISTQKGCPMKCKFCDVPRFGFHGNASLDELAYQIRTIIENESVLHTERFNVHLARMGEPTWNENVPSFALQLKSLVRKCGLMADTVHPVVSTMLPKANKRLKDFILTWCDIKNEFYHGEAGLQFSINSTDEAQRNELFDGKSLSLQEISALAKELPIPKGRKYTLNFPVTAQTILDAKELSSLFDKKKFIVKITPIHETSSAIENGFEVTGYSDYDVYRKFEQPLLEEGWDVIVFVPSKEEDSDRITCGNALISDKE</sequence>
<comment type="cofactor">
    <cofactor evidence="1">
        <name>[4Fe-4S] cluster</name>
        <dbReference type="ChEBI" id="CHEBI:49883"/>
    </cofactor>
</comment>
<keyword evidence="3" id="KW-0949">S-adenosyl-L-methionine</keyword>
<evidence type="ECO:0000313" key="7">
    <source>
        <dbReference type="EMBL" id="RGM90265.1"/>
    </source>
</evidence>
<organism evidence="7 8">
    <name type="scientific">Phocaeicola plebeius</name>
    <dbReference type="NCBI Taxonomy" id="310297"/>
    <lineage>
        <taxon>Bacteria</taxon>
        <taxon>Pseudomonadati</taxon>
        <taxon>Bacteroidota</taxon>
        <taxon>Bacteroidia</taxon>
        <taxon>Bacteroidales</taxon>
        <taxon>Bacteroidaceae</taxon>
        <taxon>Phocaeicola</taxon>
    </lineage>
</organism>
<keyword evidence="6" id="KW-0411">Iron-sulfur</keyword>
<accession>A0A3E4Z738</accession>
<dbReference type="AlphaFoldDB" id="A0A3E4Z738"/>
<reference evidence="7 8" key="1">
    <citation type="submission" date="2018-08" db="EMBL/GenBank/DDBJ databases">
        <title>A genome reference for cultivated species of the human gut microbiota.</title>
        <authorList>
            <person name="Zou Y."/>
            <person name="Xue W."/>
            <person name="Luo G."/>
        </authorList>
    </citation>
    <scope>NUCLEOTIDE SEQUENCE [LARGE SCALE GENOMIC DNA]</scope>
    <source>
        <strain evidence="7 8">OM06-2</strain>
    </source>
</reference>
<gene>
    <name evidence="7" type="ORF">DXB87_10205</name>
</gene>